<evidence type="ECO:0000259" key="12">
    <source>
        <dbReference type="Pfam" id="PF07715"/>
    </source>
</evidence>
<comment type="caution">
    <text evidence="13">The sequence shown here is derived from an EMBL/GenBank/DDBJ whole genome shotgun (WGS) entry which is preliminary data.</text>
</comment>
<evidence type="ECO:0000256" key="4">
    <source>
        <dbReference type="ARBA" id="ARBA00022692"/>
    </source>
</evidence>
<evidence type="ECO:0000256" key="10">
    <source>
        <dbReference type="SAM" id="SignalP"/>
    </source>
</evidence>
<dbReference type="Proteomes" id="UP000810252">
    <property type="component" value="Unassembled WGS sequence"/>
</dbReference>
<dbReference type="Gene3D" id="2.40.170.20">
    <property type="entry name" value="TonB-dependent receptor, beta-barrel domain"/>
    <property type="match status" value="1"/>
</dbReference>
<keyword evidence="4 8" id="KW-0812">Transmembrane</keyword>
<dbReference type="InterPro" id="IPR023997">
    <property type="entry name" value="TonB-dep_OMP_SusC/RagA_CS"/>
</dbReference>
<evidence type="ECO:0000256" key="5">
    <source>
        <dbReference type="ARBA" id="ARBA00023077"/>
    </source>
</evidence>
<evidence type="ECO:0000313" key="13">
    <source>
        <dbReference type="EMBL" id="MBO8447976.1"/>
    </source>
</evidence>
<feature type="domain" description="TonB-dependent receptor plug" evidence="12">
    <location>
        <begin position="114"/>
        <end position="222"/>
    </location>
</feature>
<reference evidence="13" key="1">
    <citation type="submission" date="2020-10" db="EMBL/GenBank/DDBJ databases">
        <authorList>
            <person name="Gilroy R."/>
        </authorList>
    </citation>
    <scope>NUCLEOTIDE SEQUENCE</scope>
    <source>
        <strain evidence="13">20514</strain>
    </source>
</reference>
<dbReference type="SUPFAM" id="SSF56935">
    <property type="entry name" value="Porins"/>
    <property type="match status" value="1"/>
</dbReference>
<dbReference type="NCBIfam" id="TIGR04057">
    <property type="entry name" value="SusC_RagA_signa"/>
    <property type="match status" value="1"/>
</dbReference>
<dbReference type="FunFam" id="2.170.130.10:FF:000024">
    <property type="entry name" value="Outer membrane protein"/>
    <property type="match status" value="1"/>
</dbReference>
<comment type="subcellular location">
    <subcellularLocation>
        <location evidence="1 8">Cell outer membrane</location>
        <topology evidence="1 8">Multi-pass membrane protein</topology>
    </subcellularLocation>
</comment>
<dbReference type="Gene3D" id="2.60.40.1120">
    <property type="entry name" value="Carboxypeptidase-like, regulatory domain"/>
    <property type="match status" value="1"/>
</dbReference>
<feature type="domain" description="TonB-dependent receptor-like beta-barrel" evidence="11">
    <location>
        <begin position="411"/>
        <end position="1018"/>
    </location>
</feature>
<dbReference type="InterPro" id="IPR000531">
    <property type="entry name" value="Beta-barrel_TonB"/>
</dbReference>
<dbReference type="Gene3D" id="2.170.130.10">
    <property type="entry name" value="TonB-dependent receptor, plug domain"/>
    <property type="match status" value="1"/>
</dbReference>
<keyword evidence="6 8" id="KW-0472">Membrane</keyword>
<keyword evidence="7 8" id="KW-0998">Cell outer membrane</keyword>
<evidence type="ECO:0000256" key="3">
    <source>
        <dbReference type="ARBA" id="ARBA00022452"/>
    </source>
</evidence>
<evidence type="ECO:0000256" key="8">
    <source>
        <dbReference type="PROSITE-ProRule" id="PRU01360"/>
    </source>
</evidence>
<comment type="similarity">
    <text evidence="8 9">Belongs to the TonB-dependent receptor family.</text>
</comment>
<proteinExistence type="inferred from homology"/>
<gene>
    <name evidence="13" type="ORF">IAC29_01730</name>
</gene>
<dbReference type="SUPFAM" id="SSF49464">
    <property type="entry name" value="Carboxypeptidase regulatory domain-like"/>
    <property type="match status" value="1"/>
</dbReference>
<dbReference type="NCBIfam" id="TIGR04056">
    <property type="entry name" value="OMP_RagA_SusC"/>
    <property type="match status" value="1"/>
</dbReference>
<dbReference type="InterPro" id="IPR023996">
    <property type="entry name" value="TonB-dep_OMP_SusC/RagA"/>
</dbReference>
<evidence type="ECO:0000256" key="9">
    <source>
        <dbReference type="RuleBase" id="RU003357"/>
    </source>
</evidence>
<dbReference type="InterPro" id="IPR036942">
    <property type="entry name" value="Beta-barrel_TonB_sf"/>
</dbReference>
<dbReference type="GO" id="GO:0009279">
    <property type="term" value="C:cell outer membrane"/>
    <property type="evidence" value="ECO:0007669"/>
    <property type="project" value="UniProtKB-SubCell"/>
</dbReference>
<dbReference type="InterPro" id="IPR037066">
    <property type="entry name" value="Plug_dom_sf"/>
</dbReference>
<dbReference type="InterPro" id="IPR012910">
    <property type="entry name" value="Plug_dom"/>
</dbReference>
<organism evidence="13 14">
    <name type="scientific">Candidatus Cryptobacteroides merdigallinarum</name>
    <dbReference type="NCBI Taxonomy" id="2840770"/>
    <lineage>
        <taxon>Bacteria</taxon>
        <taxon>Pseudomonadati</taxon>
        <taxon>Bacteroidota</taxon>
        <taxon>Bacteroidia</taxon>
        <taxon>Bacteroidales</taxon>
        <taxon>Candidatus Cryptobacteroides</taxon>
    </lineage>
</organism>
<keyword evidence="13" id="KW-0675">Receptor</keyword>
<dbReference type="Pfam" id="PF07715">
    <property type="entry name" value="Plug"/>
    <property type="match status" value="1"/>
</dbReference>
<accession>A0A9D9HDW8</accession>
<dbReference type="InterPro" id="IPR039426">
    <property type="entry name" value="TonB-dep_rcpt-like"/>
</dbReference>
<dbReference type="Pfam" id="PF13715">
    <property type="entry name" value="CarbopepD_reg_2"/>
    <property type="match status" value="1"/>
</dbReference>
<dbReference type="Pfam" id="PF00593">
    <property type="entry name" value="TonB_dep_Rec_b-barrel"/>
    <property type="match status" value="1"/>
</dbReference>
<feature type="chain" id="PRO_5039534042" evidence="10">
    <location>
        <begin position="22"/>
        <end position="1056"/>
    </location>
</feature>
<evidence type="ECO:0000256" key="1">
    <source>
        <dbReference type="ARBA" id="ARBA00004571"/>
    </source>
</evidence>
<sequence length="1056" mass="117143">MKKLLAFIFLLWGGTAATALAQDSVSGTVTDRDGEPLVGVVVTVPGSPVPLGATTDLDGHYVLNVPEDAGLEFSLLGYRTVTVKVTGSVVDVTMEEDSELLDEVVVVGFATQKKVNLTGAVSTLDDEAIASVPVHNPVLALQGQIPGLTITQNSGQLYNNGPSVQLRGLATIGEGSSGSVLVLIDGMEGDLTNLNAQDIESISVLKDAAASSIYGSRAPFGVILVTTKSGKKGKASVNYNNNFRFKSPINMPDVADSYSWALYFNTASNNSGLGDDISPERLQRIKDYMDGKISYNTIPAENGQWGTAYTEGNDNVDCYDFFFNNLTTAQEHNLSINGGTDAVNYYVSANYVDENGTLNWNLDGLQRLNVFGKVQATPYKFLKVGYSARYMREWYHQPTAMTDGSFQNFARYLWPVSPMYDPNGYLFNDTALQYIEGGQTKINNTTFVQQFNVELNPLPGWRIIGDVNYRHRDYFNKAVSLPVHQMCVDGVTEGTEWNPHSYVYEEAGKNEFVTVNAYTDYERTFADAHYLKVMGGFQMEMYHDNDVTARKEGIIVPDIPTLDTSSGLFEGTPVSPEVSGGGGSWRTVGFFGRINYNFKERYLAEVNLRYDGSSRFRRANRWGFFPSFSLGWNIANEPFFRPASKWVDMLKLRASYGSLGNQNTTSWYPTYQTMGFSNASGEWLINGLRPNGAWPPALISMLLTWERIQSWNAGIDFGAFNGRLTGSFEYFVRQTLDMVGPADELPAILGTDVPSTNNTDLRTQGWELELSWRDVAFGELNYGLRLVLSDAQATITRYSNPSGSLGINYSGKKVGEIWGYETIGIAKTEQEMWNHIATLPNGGQSSIGSDWGAGDIMYKDVNGDGVVNNGANTVDDHGDLVVIGNETPRYNFGIDLTAAWKGIDLRIFLQGVGKRDYYQGSRYFYGITGQSKWESIGLEEHMDYFRDDPDHPMGLNLDAYYPKPYFNTQKNTQRQSRYLQNAAYCRLKNLQIGYTIPQKYTSKIGISNFRIYLSGENLATITRMTKLFDPETVGANYLGNVYPLTRTYSVGLSVTF</sequence>
<keyword evidence="5 9" id="KW-0798">TonB box</keyword>
<evidence type="ECO:0000313" key="14">
    <source>
        <dbReference type="Proteomes" id="UP000810252"/>
    </source>
</evidence>
<keyword evidence="3 8" id="KW-1134">Transmembrane beta strand</keyword>
<feature type="signal peptide" evidence="10">
    <location>
        <begin position="1"/>
        <end position="21"/>
    </location>
</feature>
<keyword evidence="10" id="KW-0732">Signal</keyword>
<evidence type="ECO:0000256" key="2">
    <source>
        <dbReference type="ARBA" id="ARBA00022448"/>
    </source>
</evidence>
<evidence type="ECO:0000256" key="7">
    <source>
        <dbReference type="ARBA" id="ARBA00023237"/>
    </source>
</evidence>
<name>A0A9D9HDW8_9BACT</name>
<dbReference type="PROSITE" id="PS52016">
    <property type="entry name" value="TONB_DEPENDENT_REC_3"/>
    <property type="match status" value="1"/>
</dbReference>
<dbReference type="EMBL" id="JADIMQ010000025">
    <property type="protein sequence ID" value="MBO8447976.1"/>
    <property type="molecule type" value="Genomic_DNA"/>
</dbReference>
<protein>
    <submittedName>
        <fullName evidence="13">TonB-dependent receptor</fullName>
    </submittedName>
</protein>
<keyword evidence="2 8" id="KW-0813">Transport</keyword>
<evidence type="ECO:0000256" key="6">
    <source>
        <dbReference type="ARBA" id="ARBA00023136"/>
    </source>
</evidence>
<dbReference type="InterPro" id="IPR008969">
    <property type="entry name" value="CarboxyPept-like_regulatory"/>
</dbReference>
<dbReference type="AlphaFoldDB" id="A0A9D9HDW8"/>
<evidence type="ECO:0000259" key="11">
    <source>
        <dbReference type="Pfam" id="PF00593"/>
    </source>
</evidence>
<reference evidence="13" key="2">
    <citation type="journal article" date="2021" name="PeerJ">
        <title>Extensive microbial diversity within the chicken gut microbiome revealed by metagenomics and culture.</title>
        <authorList>
            <person name="Gilroy R."/>
            <person name="Ravi A."/>
            <person name="Getino M."/>
            <person name="Pursley I."/>
            <person name="Horton D.L."/>
            <person name="Alikhan N.F."/>
            <person name="Baker D."/>
            <person name="Gharbi K."/>
            <person name="Hall N."/>
            <person name="Watson M."/>
            <person name="Adriaenssens E.M."/>
            <person name="Foster-Nyarko E."/>
            <person name="Jarju S."/>
            <person name="Secka A."/>
            <person name="Antonio M."/>
            <person name="Oren A."/>
            <person name="Chaudhuri R.R."/>
            <person name="La Ragione R."/>
            <person name="Hildebrand F."/>
            <person name="Pallen M.J."/>
        </authorList>
    </citation>
    <scope>NUCLEOTIDE SEQUENCE</scope>
    <source>
        <strain evidence="13">20514</strain>
    </source>
</reference>